<evidence type="ECO:0000256" key="2">
    <source>
        <dbReference type="ARBA" id="ARBA00022448"/>
    </source>
</evidence>
<name>A0A8H7SLX7_9FUNG</name>
<proteinExistence type="predicted"/>
<sequence length="521" mass="58479">MSPSIKETIEIVDEKKFNDEQSSTDVASIDSTNGSEIIQEGYVQDLQWTTEEERALVNKIDIKLMAFVLLMTFVLNMDRTNISNAISDNLPGDLGFGITGINTGTLVHAIVFTVVTIVTNPLAKRMSAHLVLPVLMNSWAICTWAHALIHASIPYTIFITLALTEAGFIPASLIYLTSWYKTNELATRLSWFWGIQYFASAFSGLISFGIFRMSGIGGLHGWKWLFIIDGIFTHIIGVVAFFYIPGGPCSTAGFLRGKNGWFTERERNIAVTRIIRDDKTKTEQKKATTWHDVKISVLDTNLWTHLFITFLGIMPLTPIHIYFPTLIKGFGFAVTTSNLLTIPACFIGLFFSILIAKSADRYGNYALHAIIGCVWSMVGFLAIQFIPDDTGRWGFYAVMLFMASTPSWHGMQVAWMSSNLAPVGKRTIALGAVVGAANICSVPGSQIYQENDAPRFHTGNWINFGIITASAIMFIFQRFRYSYTNKYRSQKWNAMSDERKKEYLKSTTDEGSNRLDFRFRL</sequence>
<dbReference type="InterPro" id="IPR036259">
    <property type="entry name" value="MFS_trans_sf"/>
</dbReference>
<keyword evidence="4 6" id="KW-1133">Transmembrane helix</keyword>
<dbReference type="GO" id="GO:0022857">
    <property type="term" value="F:transmembrane transporter activity"/>
    <property type="evidence" value="ECO:0007669"/>
    <property type="project" value="InterPro"/>
</dbReference>
<feature type="transmembrane region" description="Helical" evidence="6">
    <location>
        <begin position="302"/>
        <end position="323"/>
    </location>
</feature>
<evidence type="ECO:0000313" key="7">
    <source>
        <dbReference type="EMBL" id="KAG2230763.1"/>
    </source>
</evidence>
<feature type="transmembrane region" description="Helical" evidence="6">
    <location>
        <begin position="155"/>
        <end position="177"/>
    </location>
</feature>
<reference evidence="7" key="1">
    <citation type="submission" date="2021-01" db="EMBL/GenBank/DDBJ databases">
        <title>Metabolic potential, ecology and presence of endohyphal bacteria is reflected in genomic diversity of Mucoromycotina.</title>
        <authorList>
            <person name="Muszewska A."/>
            <person name="Okrasinska A."/>
            <person name="Steczkiewicz K."/>
            <person name="Drgas O."/>
            <person name="Orlowska M."/>
            <person name="Perlinska-Lenart U."/>
            <person name="Aleksandrzak-Piekarczyk T."/>
            <person name="Szatraj K."/>
            <person name="Zielenkiewicz U."/>
            <person name="Pilsyk S."/>
            <person name="Malc E."/>
            <person name="Mieczkowski P."/>
            <person name="Kruszewska J.S."/>
            <person name="Biernat P."/>
            <person name="Pawlowska J."/>
        </authorList>
    </citation>
    <scope>NUCLEOTIDE SEQUENCE</scope>
    <source>
        <strain evidence="7">WA0000018081</strain>
    </source>
</reference>
<evidence type="ECO:0000256" key="4">
    <source>
        <dbReference type="ARBA" id="ARBA00022989"/>
    </source>
</evidence>
<evidence type="ECO:0000256" key="5">
    <source>
        <dbReference type="ARBA" id="ARBA00023136"/>
    </source>
</evidence>
<evidence type="ECO:0000313" key="8">
    <source>
        <dbReference type="Proteomes" id="UP000613177"/>
    </source>
</evidence>
<evidence type="ECO:0008006" key="9">
    <source>
        <dbReference type="Google" id="ProtNLM"/>
    </source>
</evidence>
<dbReference type="EMBL" id="JAEPRE010000184">
    <property type="protein sequence ID" value="KAG2230763.1"/>
    <property type="molecule type" value="Genomic_DNA"/>
</dbReference>
<dbReference type="SUPFAM" id="SSF103473">
    <property type="entry name" value="MFS general substrate transporter"/>
    <property type="match status" value="1"/>
</dbReference>
<organism evidence="7 8">
    <name type="scientific">Thamnidium elegans</name>
    <dbReference type="NCBI Taxonomy" id="101142"/>
    <lineage>
        <taxon>Eukaryota</taxon>
        <taxon>Fungi</taxon>
        <taxon>Fungi incertae sedis</taxon>
        <taxon>Mucoromycota</taxon>
        <taxon>Mucoromycotina</taxon>
        <taxon>Mucoromycetes</taxon>
        <taxon>Mucorales</taxon>
        <taxon>Mucorineae</taxon>
        <taxon>Mucoraceae</taxon>
        <taxon>Thamnidium</taxon>
    </lineage>
</organism>
<feature type="transmembrane region" description="Helical" evidence="6">
    <location>
        <begin position="329"/>
        <end position="353"/>
    </location>
</feature>
<keyword evidence="2" id="KW-0813">Transport</keyword>
<feature type="transmembrane region" description="Helical" evidence="6">
    <location>
        <begin position="189"/>
        <end position="212"/>
    </location>
</feature>
<dbReference type="AlphaFoldDB" id="A0A8H7SLX7"/>
<keyword evidence="5 6" id="KW-0472">Membrane</keyword>
<dbReference type="InterPro" id="IPR011701">
    <property type="entry name" value="MFS"/>
</dbReference>
<dbReference type="PANTHER" id="PTHR43791">
    <property type="entry name" value="PERMEASE-RELATED"/>
    <property type="match status" value="1"/>
</dbReference>
<gene>
    <name evidence="7" type="ORF">INT48_001665</name>
</gene>
<dbReference type="Gene3D" id="1.20.1250.20">
    <property type="entry name" value="MFS general substrate transporter like domains"/>
    <property type="match status" value="2"/>
</dbReference>
<evidence type="ECO:0000256" key="1">
    <source>
        <dbReference type="ARBA" id="ARBA00004141"/>
    </source>
</evidence>
<feature type="transmembrane region" description="Helical" evidence="6">
    <location>
        <begin position="64"/>
        <end position="82"/>
    </location>
</feature>
<keyword evidence="3 6" id="KW-0812">Transmembrane</keyword>
<accession>A0A8H7SLX7</accession>
<comment type="subcellular location">
    <subcellularLocation>
        <location evidence="1">Membrane</location>
        <topology evidence="1">Multi-pass membrane protein</topology>
    </subcellularLocation>
</comment>
<feature type="transmembrane region" description="Helical" evidence="6">
    <location>
        <begin position="365"/>
        <end position="387"/>
    </location>
</feature>
<feature type="transmembrane region" description="Helical" evidence="6">
    <location>
        <begin position="94"/>
        <end position="118"/>
    </location>
</feature>
<dbReference type="Pfam" id="PF07690">
    <property type="entry name" value="MFS_1"/>
    <property type="match status" value="1"/>
</dbReference>
<evidence type="ECO:0000256" key="3">
    <source>
        <dbReference type="ARBA" id="ARBA00022692"/>
    </source>
</evidence>
<dbReference type="PANTHER" id="PTHR43791:SF65">
    <property type="entry name" value="MAJOR FACILITATOR SUPERFAMILY (MFS) PROFILE DOMAIN-CONTAINING PROTEIN-RELATED"/>
    <property type="match status" value="1"/>
</dbReference>
<dbReference type="GO" id="GO:0016020">
    <property type="term" value="C:membrane"/>
    <property type="evidence" value="ECO:0007669"/>
    <property type="project" value="UniProtKB-SubCell"/>
</dbReference>
<feature type="transmembrane region" description="Helical" evidence="6">
    <location>
        <begin position="224"/>
        <end position="244"/>
    </location>
</feature>
<feature type="transmembrane region" description="Helical" evidence="6">
    <location>
        <begin position="460"/>
        <end position="479"/>
    </location>
</feature>
<feature type="transmembrane region" description="Helical" evidence="6">
    <location>
        <begin position="130"/>
        <end position="149"/>
    </location>
</feature>
<protein>
    <recommendedName>
        <fullName evidence="9">Major facilitator superfamily (MFS) profile domain-containing protein</fullName>
    </recommendedName>
</protein>
<evidence type="ECO:0000256" key="6">
    <source>
        <dbReference type="SAM" id="Phobius"/>
    </source>
</evidence>
<comment type="caution">
    <text evidence="7">The sequence shown here is derived from an EMBL/GenBank/DDBJ whole genome shotgun (WGS) entry which is preliminary data.</text>
</comment>
<dbReference type="Proteomes" id="UP000613177">
    <property type="component" value="Unassembled WGS sequence"/>
</dbReference>
<feature type="transmembrane region" description="Helical" evidence="6">
    <location>
        <begin position="393"/>
        <end position="415"/>
    </location>
</feature>
<feature type="transmembrane region" description="Helical" evidence="6">
    <location>
        <begin position="427"/>
        <end position="448"/>
    </location>
</feature>
<keyword evidence="8" id="KW-1185">Reference proteome</keyword>